<organism evidence="3 4">
    <name type="scientific">Necator americanus</name>
    <name type="common">Human hookworm</name>
    <dbReference type="NCBI Taxonomy" id="51031"/>
    <lineage>
        <taxon>Eukaryota</taxon>
        <taxon>Metazoa</taxon>
        <taxon>Ecdysozoa</taxon>
        <taxon>Nematoda</taxon>
        <taxon>Chromadorea</taxon>
        <taxon>Rhabditida</taxon>
        <taxon>Rhabditina</taxon>
        <taxon>Rhabditomorpha</taxon>
        <taxon>Strongyloidea</taxon>
        <taxon>Ancylostomatidae</taxon>
        <taxon>Bunostominae</taxon>
        <taxon>Necator</taxon>
    </lineage>
</organism>
<gene>
    <name evidence="3" type="primary">Necator_chrX.g22258</name>
    <name evidence="3" type="ORF">RB195_022097</name>
</gene>
<reference evidence="3 4" key="1">
    <citation type="submission" date="2023-08" db="EMBL/GenBank/DDBJ databases">
        <title>A Necator americanus chromosomal reference genome.</title>
        <authorList>
            <person name="Ilik V."/>
            <person name="Petrzelkova K.J."/>
            <person name="Pardy F."/>
            <person name="Fuh T."/>
            <person name="Niatou-Singa F.S."/>
            <person name="Gouil Q."/>
            <person name="Baker L."/>
            <person name="Ritchie M.E."/>
            <person name="Jex A.R."/>
            <person name="Gazzola D."/>
            <person name="Li H."/>
            <person name="Toshio Fujiwara R."/>
            <person name="Zhan B."/>
            <person name="Aroian R.V."/>
            <person name="Pafco B."/>
            <person name="Schwarz E.M."/>
        </authorList>
    </citation>
    <scope>NUCLEOTIDE SEQUENCE [LARGE SCALE GENOMIC DNA]</scope>
    <source>
        <strain evidence="3 4">Aroian</strain>
        <tissue evidence="3">Whole animal</tissue>
    </source>
</reference>
<dbReference type="InterPro" id="IPR009878">
    <property type="entry name" value="Phlebovirus_G2_fusion"/>
</dbReference>
<evidence type="ECO:0000256" key="1">
    <source>
        <dbReference type="SAM" id="MobiDB-lite"/>
    </source>
</evidence>
<dbReference type="Pfam" id="PF07245">
    <property type="entry name" value="Phlebovirus_G2"/>
    <property type="match status" value="1"/>
</dbReference>
<dbReference type="Proteomes" id="UP001303046">
    <property type="component" value="Unassembled WGS sequence"/>
</dbReference>
<evidence type="ECO:0000259" key="2">
    <source>
        <dbReference type="Pfam" id="PF07245"/>
    </source>
</evidence>
<evidence type="ECO:0000313" key="3">
    <source>
        <dbReference type="EMBL" id="KAK6760898.1"/>
    </source>
</evidence>
<feature type="domain" description="Phlebovirus glycoprotein G2 fusion" evidence="2">
    <location>
        <begin position="82"/>
        <end position="271"/>
    </location>
</feature>
<protein>
    <recommendedName>
        <fullName evidence="2">Phlebovirus glycoprotein G2 fusion domain-containing protein</fullName>
    </recommendedName>
</protein>
<dbReference type="EMBL" id="JAVFWL010000006">
    <property type="protein sequence ID" value="KAK6760898.1"/>
    <property type="molecule type" value="Genomic_DNA"/>
</dbReference>
<sequence>MTNHAGTRHDKMASAVASPSDSDGSIFADDHVVRERSSSIIQLKTFTPQPLGRASAIALIIVLLCLMLPREQARTHQHGYTRRNVELICTSHNKCAFEFYQEILFNQVNHMTSINMHANDTIGSISVERLPVEFRCSNRTLFYTRDTDYTVFSATRRAQMGSCTRNTSSSEIAELANASQYPGYSGCEPSYGGLLRGCLLLLPACSFYRVAHVPKDSVVYEVAKCMEWKPSIRSKVSTLQQKYPQNTRLTTTYDKNRRHLNNGNIVHETIMRSIEKHLCNHKK</sequence>
<name>A0ABR1EE66_NECAM</name>
<feature type="region of interest" description="Disordered" evidence="1">
    <location>
        <begin position="1"/>
        <end position="23"/>
    </location>
</feature>
<proteinExistence type="predicted"/>
<comment type="caution">
    <text evidence="3">The sequence shown here is derived from an EMBL/GenBank/DDBJ whole genome shotgun (WGS) entry which is preliminary data.</text>
</comment>
<accession>A0ABR1EE66</accession>
<evidence type="ECO:0000313" key="4">
    <source>
        <dbReference type="Proteomes" id="UP001303046"/>
    </source>
</evidence>
<keyword evidence="4" id="KW-1185">Reference proteome</keyword>